<evidence type="ECO:0000313" key="2">
    <source>
        <dbReference type="Proteomes" id="UP000241560"/>
    </source>
</evidence>
<dbReference type="GeneID" id="54986236"/>
<dbReference type="Proteomes" id="UP000241560">
    <property type="component" value="Segment"/>
</dbReference>
<dbReference type="RefSeq" id="YP_009795859.1">
    <property type="nucleotide sequence ID" value="NC_047897.1"/>
</dbReference>
<keyword evidence="2" id="KW-1185">Reference proteome</keyword>
<name>A0A2H4PBF4_9CAUD</name>
<organism evidence="1 2">
    <name type="scientific">Lactobacillus phage Lenus</name>
    <dbReference type="NCBI Taxonomy" id="2053682"/>
    <lineage>
        <taxon>Viruses</taxon>
        <taxon>Duplodnaviria</taxon>
        <taxon>Heunggongvirae</taxon>
        <taxon>Uroviricota</taxon>
        <taxon>Caudoviricetes</taxon>
        <taxon>Tybeckvirinae</taxon>
        <taxon>Lenusvirus</taxon>
        <taxon>Lenusvirus lenus</taxon>
    </lineage>
</organism>
<sequence>MKYNEAKQQIESLSKNYSADVDLDGEFDVFYQDSLIIYVRPYRYGLESLTSMSTSCPMFEKVYMIMAELAATPVEDRKDKTKTKYKVNVLNEYLNIDENNKPLLADDLNTDSYQTIFTLAEISKIKERKDIPLDWDKVNIEPIYVS</sequence>
<dbReference type="EMBL" id="MG252693">
    <property type="protein sequence ID" value="ATW59429.1"/>
    <property type="molecule type" value="Genomic_DNA"/>
</dbReference>
<dbReference type="KEGG" id="vg:54986236"/>
<reference evidence="1 2" key="1">
    <citation type="submission" date="2017-10" db="EMBL/GenBank/DDBJ databases">
        <title>Isolation and characterisation of Lactobacillus bacteriophages that infect wine-derived L. plantarum strains.</title>
        <authorList>
            <person name="Kyrkou I."/>
            <person name="Hestbjerg Hansen L."/>
        </authorList>
    </citation>
    <scope>NUCLEOTIDE SEQUENCE [LARGE SCALE GENOMIC DNA]</scope>
</reference>
<proteinExistence type="predicted"/>
<accession>A0A2H4PBF4</accession>
<protein>
    <submittedName>
        <fullName evidence="1">Uncharacterized protein</fullName>
    </submittedName>
</protein>
<evidence type="ECO:0000313" key="1">
    <source>
        <dbReference type="EMBL" id="ATW59429.1"/>
    </source>
</evidence>